<proteinExistence type="predicted"/>
<evidence type="ECO:0000313" key="3">
    <source>
        <dbReference type="Proteomes" id="UP000655225"/>
    </source>
</evidence>
<feature type="compositionally biased region" description="Basic and acidic residues" evidence="1">
    <location>
        <begin position="12"/>
        <end position="31"/>
    </location>
</feature>
<organism evidence="2 3">
    <name type="scientific">Tetracentron sinense</name>
    <name type="common">Spur-leaf</name>
    <dbReference type="NCBI Taxonomy" id="13715"/>
    <lineage>
        <taxon>Eukaryota</taxon>
        <taxon>Viridiplantae</taxon>
        <taxon>Streptophyta</taxon>
        <taxon>Embryophyta</taxon>
        <taxon>Tracheophyta</taxon>
        <taxon>Spermatophyta</taxon>
        <taxon>Magnoliopsida</taxon>
        <taxon>Trochodendrales</taxon>
        <taxon>Trochodendraceae</taxon>
        <taxon>Tetracentron</taxon>
    </lineage>
</organism>
<protein>
    <submittedName>
        <fullName evidence="2">Uncharacterized protein</fullName>
    </submittedName>
</protein>
<dbReference type="Proteomes" id="UP000655225">
    <property type="component" value="Unassembled WGS sequence"/>
</dbReference>
<dbReference type="OrthoDB" id="690994at2759"/>
<reference evidence="2 3" key="1">
    <citation type="submission" date="2020-04" db="EMBL/GenBank/DDBJ databases">
        <title>Plant Genome Project.</title>
        <authorList>
            <person name="Zhang R.-G."/>
        </authorList>
    </citation>
    <scope>NUCLEOTIDE SEQUENCE [LARGE SCALE GENOMIC DNA]</scope>
    <source>
        <strain evidence="2">YNK0</strain>
        <tissue evidence="2">Leaf</tissue>
    </source>
</reference>
<sequence length="102" mass="11652">MGNCMETYAEGRLGENKQEQEEEDKKAGGLVKEDGFEKGSFRVKIVLTKEELEWLMLELKKKGGRGLQEVLGEIEKGRGKVEGWKPSLESIMEIPELHEMDR</sequence>
<evidence type="ECO:0000313" key="2">
    <source>
        <dbReference type="EMBL" id="KAF8413322.1"/>
    </source>
</evidence>
<accession>A0A834ZVT9</accession>
<dbReference type="AlphaFoldDB" id="A0A834ZVT9"/>
<name>A0A834ZVT9_TETSI</name>
<keyword evidence="3" id="KW-1185">Reference proteome</keyword>
<dbReference type="PANTHER" id="PTHR35704:SF1">
    <property type="entry name" value="OS02G0254600 PROTEIN"/>
    <property type="match status" value="1"/>
</dbReference>
<dbReference type="EMBL" id="JABCRI010000001">
    <property type="protein sequence ID" value="KAF8413322.1"/>
    <property type="molecule type" value="Genomic_DNA"/>
</dbReference>
<dbReference type="OMA" id="NCMEASN"/>
<comment type="caution">
    <text evidence="2">The sequence shown here is derived from an EMBL/GenBank/DDBJ whole genome shotgun (WGS) entry which is preliminary data.</text>
</comment>
<dbReference type="PANTHER" id="PTHR35704">
    <property type="entry name" value="OS02G0254600 PROTEIN"/>
    <property type="match status" value="1"/>
</dbReference>
<gene>
    <name evidence="2" type="ORF">HHK36_001300</name>
</gene>
<evidence type="ECO:0000256" key="1">
    <source>
        <dbReference type="SAM" id="MobiDB-lite"/>
    </source>
</evidence>
<feature type="region of interest" description="Disordered" evidence="1">
    <location>
        <begin position="1"/>
        <end position="31"/>
    </location>
</feature>